<evidence type="ECO:0000256" key="9">
    <source>
        <dbReference type="SAM" id="Phobius"/>
    </source>
</evidence>
<keyword evidence="5" id="KW-0029">Amino-acid transport</keyword>
<evidence type="ECO:0000313" key="10">
    <source>
        <dbReference type="EMBL" id="TVY99101.1"/>
    </source>
</evidence>
<dbReference type="InterPro" id="IPR052157">
    <property type="entry name" value="BCAA_transport_permease"/>
</dbReference>
<sequence>MKLGNLIIAGITTGAIYAMFAVCVSVWYRVSNILNLAVGDFAMVGALGVDNLHRVKGLPLPVAIITTIAVVAVFAYVYDQVVLRLAQDGKRPIEGIVVTFFFTFALSFFIDGVAKSLFGTDVHAAPTLWNGAHLTVGSLNFERSGILVLACAVIIGGAFWVYIRFTLGGKALEASGENSIGARIVGIDTRQYRRLIFIATAVIAAVFGIVESPLTGFTYLSGATISLTGFLAAAYGGFRKPGRALLAGLFIGVLEALLGGYVSAQYGDTVLYAILATLILAWPRGLGFESAVTG</sequence>
<dbReference type="Pfam" id="PF02653">
    <property type="entry name" value="BPD_transp_2"/>
    <property type="match status" value="1"/>
</dbReference>
<keyword evidence="11" id="KW-1185">Reference proteome</keyword>
<evidence type="ECO:0000256" key="6">
    <source>
        <dbReference type="ARBA" id="ARBA00022989"/>
    </source>
</evidence>
<dbReference type="GO" id="GO:0022857">
    <property type="term" value="F:transmembrane transporter activity"/>
    <property type="evidence" value="ECO:0007669"/>
    <property type="project" value="InterPro"/>
</dbReference>
<evidence type="ECO:0000256" key="5">
    <source>
        <dbReference type="ARBA" id="ARBA00022970"/>
    </source>
</evidence>
<evidence type="ECO:0000256" key="7">
    <source>
        <dbReference type="ARBA" id="ARBA00023136"/>
    </source>
</evidence>
<reference evidence="10 11" key="1">
    <citation type="submission" date="2018-11" db="EMBL/GenBank/DDBJ databases">
        <title>Trebonia kvetii gen.nov., sp.nov., a novel acidophilic actinobacterium, and proposal of the new actinobacterial family Treboniaceae fam. nov.</title>
        <authorList>
            <person name="Rapoport D."/>
            <person name="Sagova-Mareckova M."/>
            <person name="Sedlacek I."/>
            <person name="Provaznik J."/>
            <person name="Kralova S."/>
            <person name="Pavlinic D."/>
            <person name="Benes V."/>
            <person name="Kopecky J."/>
        </authorList>
    </citation>
    <scope>NUCLEOTIDE SEQUENCE [LARGE SCALE GENOMIC DNA]</scope>
    <source>
        <strain evidence="10 11">15Tr583</strain>
    </source>
</reference>
<gene>
    <name evidence="10" type="ORF">EAS64_41795</name>
</gene>
<name>A0A6P2BLX8_9ACTN</name>
<dbReference type="CDD" id="cd06582">
    <property type="entry name" value="TM_PBP1_LivH_like"/>
    <property type="match status" value="1"/>
</dbReference>
<dbReference type="EMBL" id="RPFW01000013">
    <property type="protein sequence ID" value="TVY99101.1"/>
    <property type="molecule type" value="Genomic_DNA"/>
</dbReference>
<comment type="caution">
    <text evidence="10">The sequence shown here is derived from an EMBL/GenBank/DDBJ whole genome shotgun (WGS) entry which is preliminary data.</text>
</comment>
<keyword evidence="3" id="KW-1003">Cell membrane</keyword>
<feature type="transmembrane region" description="Helical" evidence="9">
    <location>
        <begin position="216"/>
        <end position="238"/>
    </location>
</feature>
<accession>A0A6P2BLX8</accession>
<feature type="transmembrane region" description="Helical" evidence="9">
    <location>
        <begin position="6"/>
        <end position="28"/>
    </location>
</feature>
<dbReference type="PANTHER" id="PTHR11795:SF450">
    <property type="entry name" value="ABC TRANSPORTER PERMEASE PROTEIN"/>
    <property type="match status" value="1"/>
</dbReference>
<dbReference type="InterPro" id="IPR001851">
    <property type="entry name" value="ABC_transp_permease"/>
</dbReference>
<dbReference type="AlphaFoldDB" id="A0A6P2BLX8"/>
<evidence type="ECO:0000256" key="1">
    <source>
        <dbReference type="ARBA" id="ARBA00004651"/>
    </source>
</evidence>
<dbReference type="GO" id="GO:0005886">
    <property type="term" value="C:plasma membrane"/>
    <property type="evidence" value="ECO:0007669"/>
    <property type="project" value="UniProtKB-SubCell"/>
</dbReference>
<keyword evidence="4 9" id="KW-0812">Transmembrane</keyword>
<dbReference type="OrthoDB" id="9807115at2"/>
<feature type="transmembrane region" description="Helical" evidence="9">
    <location>
        <begin position="58"/>
        <end position="79"/>
    </location>
</feature>
<comment type="similarity">
    <text evidence="8">Belongs to the binding-protein-dependent transport system permease family. LivHM subfamily.</text>
</comment>
<dbReference type="GO" id="GO:0006865">
    <property type="term" value="P:amino acid transport"/>
    <property type="evidence" value="ECO:0007669"/>
    <property type="project" value="UniProtKB-KW"/>
</dbReference>
<dbReference type="PANTHER" id="PTHR11795">
    <property type="entry name" value="BRANCHED-CHAIN AMINO ACID TRANSPORT SYSTEM PERMEASE PROTEIN LIVH"/>
    <property type="match status" value="1"/>
</dbReference>
<comment type="subcellular location">
    <subcellularLocation>
        <location evidence="1">Cell membrane</location>
        <topology evidence="1">Multi-pass membrane protein</topology>
    </subcellularLocation>
</comment>
<proteinExistence type="inferred from homology"/>
<protein>
    <submittedName>
        <fullName evidence="10">Branched-chain amino acid ABC transporter permease</fullName>
    </submittedName>
</protein>
<evidence type="ECO:0000313" key="11">
    <source>
        <dbReference type="Proteomes" id="UP000460272"/>
    </source>
</evidence>
<evidence type="ECO:0000256" key="8">
    <source>
        <dbReference type="ARBA" id="ARBA00037998"/>
    </source>
</evidence>
<dbReference type="RefSeq" id="WP_145862272.1">
    <property type="nucleotide sequence ID" value="NZ_RPFW01000013.1"/>
</dbReference>
<feature type="transmembrane region" description="Helical" evidence="9">
    <location>
        <begin position="245"/>
        <end position="264"/>
    </location>
</feature>
<feature type="transmembrane region" description="Helical" evidence="9">
    <location>
        <begin position="91"/>
        <end position="110"/>
    </location>
</feature>
<feature type="transmembrane region" description="Helical" evidence="9">
    <location>
        <begin position="192"/>
        <end position="210"/>
    </location>
</feature>
<keyword evidence="7 9" id="KW-0472">Membrane</keyword>
<organism evidence="10 11">
    <name type="scientific">Trebonia kvetii</name>
    <dbReference type="NCBI Taxonomy" id="2480626"/>
    <lineage>
        <taxon>Bacteria</taxon>
        <taxon>Bacillati</taxon>
        <taxon>Actinomycetota</taxon>
        <taxon>Actinomycetes</taxon>
        <taxon>Streptosporangiales</taxon>
        <taxon>Treboniaceae</taxon>
        <taxon>Trebonia</taxon>
    </lineage>
</organism>
<evidence type="ECO:0000256" key="3">
    <source>
        <dbReference type="ARBA" id="ARBA00022475"/>
    </source>
</evidence>
<keyword evidence="2" id="KW-0813">Transport</keyword>
<evidence type="ECO:0000256" key="4">
    <source>
        <dbReference type="ARBA" id="ARBA00022692"/>
    </source>
</evidence>
<evidence type="ECO:0000256" key="2">
    <source>
        <dbReference type="ARBA" id="ARBA00022448"/>
    </source>
</evidence>
<feature type="transmembrane region" description="Helical" evidence="9">
    <location>
        <begin position="144"/>
        <end position="163"/>
    </location>
</feature>
<dbReference type="Proteomes" id="UP000460272">
    <property type="component" value="Unassembled WGS sequence"/>
</dbReference>
<keyword evidence="6 9" id="KW-1133">Transmembrane helix</keyword>
<feature type="transmembrane region" description="Helical" evidence="9">
    <location>
        <begin position="270"/>
        <end position="288"/>
    </location>
</feature>